<evidence type="ECO:0000313" key="4">
    <source>
        <dbReference type="Proteomes" id="UP000315369"/>
    </source>
</evidence>
<gene>
    <name evidence="3" type="ORF">FJV41_00550</name>
</gene>
<feature type="coiled-coil region" evidence="1">
    <location>
        <begin position="164"/>
        <end position="191"/>
    </location>
</feature>
<keyword evidence="1" id="KW-0175">Coiled coil</keyword>
<dbReference type="Proteomes" id="UP000315369">
    <property type="component" value="Unassembled WGS sequence"/>
</dbReference>
<evidence type="ECO:0000256" key="1">
    <source>
        <dbReference type="SAM" id="Coils"/>
    </source>
</evidence>
<feature type="chain" id="PRO_5022111367" description="Lipoprotein" evidence="2">
    <location>
        <begin position="25"/>
        <end position="376"/>
    </location>
</feature>
<keyword evidence="4" id="KW-1185">Reference proteome</keyword>
<evidence type="ECO:0008006" key="5">
    <source>
        <dbReference type="Google" id="ProtNLM"/>
    </source>
</evidence>
<dbReference type="EMBL" id="VIFM01000002">
    <property type="protein sequence ID" value="TQF17871.1"/>
    <property type="molecule type" value="Genomic_DNA"/>
</dbReference>
<dbReference type="OrthoDB" id="9127154at2"/>
<accession>A0A540X9A4</accession>
<comment type="caution">
    <text evidence="3">The sequence shown here is derived from an EMBL/GenBank/DDBJ whole genome shotgun (WGS) entry which is preliminary data.</text>
</comment>
<reference evidence="3 4" key="1">
    <citation type="submission" date="2019-06" db="EMBL/GenBank/DDBJ databases">
        <authorList>
            <person name="Livingstone P."/>
            <person name="Whitworth D."/>
        </authorList>
    </citation>
    <scope>NUCLEOTIDE SEQUENCE [LARGE SCALE GENOMIC DNA]</scope>
    <source>
        <strain evidence="3 4">AM401</strain>
    </source>
</reference>
<keyword evidence="2" id="KW-0732">Signal</keyword>
<name>A0A540X9A4_9BACT</name>
<protein>
    <recommendedName>
        <fullName evidence="5">Lipoprotein</fullName>
    </recommendedName>
</protein>
<sequence length="376" mass="41551">MKRLPVHLALLPLLATLLAGGTQAADLKVTTLTVIPKPDAEHPYPQDVIQMPFITHDKPEVAANINDRLFIARFKALAPAKAEPRLPAQEMDLAGLAGQEFGVKRNDARLLTIGFKAEVCGAYCETDHVAFSFDTRTGRLLNPQELFSRVGVQALSKRMQKEKQRVYRAQMAKHEKELKASRKQKADSETLDDLEARIALNRECLASNAQDAEAASARTSFDERWEFNAEVAVLTAERCSNHASRALDDVGGVSLSLPYATLRPHLTAYGKSVLLGEGQALSGDVLGQVLRGRIGKQPIVMVLEKQYDNSVSGVYFYEKYRKRIELNGQEEGGKLDLQEQDADGTPVAQLRLEVGNNHLRGEWLGKQSSQVELRAP</sequence>
<evidence type="ECO:0000256" key="2">
    <source>
        <dbReference type="SAM" id="SignalP"/>
    </source>
</evidence>
<evidence type="ECO:0000313" key="3">
    <source>
        <dbReference type="EMBL" id="TQF17871.1"/>
    </source>
</evidence>
<organism evidence="3 4">
    <name type="scientific">Myxococcus llanfairpwllgwyngyllgogerychwyrndrobwllllantysiliogogogochensis</name>
    <dbReference type="NCBI Taxonomy" id="2590453"/>
    <lineage>
        <taxon>Bacteria</taxon>
        <taxon>Pseudomonadati</taxon>
        <taxon>Myxococcota</taxon>
        <taxon>Myxococcia</taxon>
        <taxon>Myxococcales</taxon>
        <taxon>Cystobacterineae</taxon>
        <taxon>Myxococcaceae</taxon>
        <taxon>Myxococcus</taxon>
    </lineage>
</organism>
<dbReference type="AlphaFoldDB" id="A0A540X9A4"/>
<dbReference type="RefSeq" id="WP_141640388.1">
    <property type="nucleotide sequence ID" value="NZ_VIFM01000002.1"/>
</dbReference>
<feature type="signal peptide" evidence="2">
    <location>
        <begin position="1"/>
        <end position="24"/>
    </location>
</feature>
<proteinExistence type="predicted"/>